<feature type="non-terminal residue" evidence="1">
    <location>
        <position position="1"/>
    </location>
</feature>
<name>A0A0F8ZS23_9ZZZZ</name>
<proteinExistence type="predicted"/>
<dbReference type="AlphaFoldDB" id="A0A0F8ZS23"/>
<accession>A0A0F8ZS23</accession>
<reference evidence="1" key="1">
    <citation type="journal article" date="2015" name="Nature">
        <title>Complex archaea that bridge the gap between prokaryotes and eukaryotes.</title>
        <authorList>
            <person name="Spang A."/>
            <person name="Saw J.H."/>
            <person name="Jorgensen S.L."/>
            <person name="Zaremba-Niedzwiedzka K."/>
            <person name="Martijn J."/>
            <person name="Lind A.E."/>
            <person name="van Eijk R."/>
            <person name="Schleper C."/>
            <person name="Guy L."/>
            <person name="Ettema T.J."/>
        </authorList>
    </citation>
    <scope>NUCLEOTIDE SEQUENCE</scope>
</reference>
<gene>
    <name evidence="1" type="ORF">LCGC14_2936120</name>
</gene>
<evidence type="ECO:0000313" key="1">
    <source>
        <dbReference type="EMBL" id="KKK69229.1"/>
    </source>
</evidence>
<organism evidence="1">
    <name type="scientific">marine sediment metagenome</name>
    <dbReference type="NCBI Taxonomy" id="412755"/>
    <lineage>
        <taxon>unclassified sequences</taxon>
        <taxon>metagenomes</taxon>
        <taxon>ecological metagenomes</taxon>
    </lineage>
</organism>
<comment type="caution">
    <text evidence="1">The sequence shown here is derived from an EMBL/GenBank/DDBJ whole genome shotgun (WGS) entry which is preliminary data.</text>
</comment>
<dbReference type="EMBL" id="LAZR01058753">
    <property type="protein sequence ID" value="KKK69229.1"/>
    <property type="molecule type" value="Genomic_DNA"/>
</dbReference>
<sequence>TGLTPEEFSAEEAARQVDLSRAFGERFEKALAGELEIDPGLERQFAQEQTDLEEIFRRQLGTGFRLSTPFIQAQSELQKRQDEIRFAAQRGEITRAEQIGFARSPTTQQLLAARSGLVGGIPNQSPFGFAAGLSTLNRGFLQTPQQAGPLASSFQFDRDLQARLDLAGFRSQVDFTNQQNRARISGAGQQTQAQAGLLAALIQAGGAIGGGLLAGPPGALAGSAIAGGLAGGTIGGGIP</sequence>
<protein>
    <submittedName>
        <fullName evidence="1">Uncharacterized protein</fullName>
    </submittedName>
</protein>